<dbReference type="GO" id="GO:0015450">
    <property type="term" value="F:protein-transporting ATPase activity"/>
    <property type="evidence" value="ECO:0007669"/>
    <property type="project" value="InterPro"/>
</dbReference>
<keyword evidence="4 9" id="KW-0812">Transmembrane</keyword>
<feature type="transmembrane region" description="Helical" evidence="9">
    <location>
        <begin position="133"/>
        <end position="154"/>
    </location>
</feature>
<keyword evidence="8 9" id="KW-0472">Membrane</keyword>
<feature type="transmembrane region" description="Helical" evidence="9">
    <location>
        <begin position="240"/>
        <end position="258"/>
    </location>
</feature>
<evidence type="ECO:0000256" key="3">
    <source>
        <dbReference type="ARBA" id="ARBA00022475"/>
    </source>
</evidence>
<evidence type="ECO:0000313" key="12">
    <source>
        <dbReference type="Proteomes" id="UP000324209"/>
    </source>
</evidence>
<dbReference type="GO" id="GO:0005886">
    <property type="term" value="C:plasma membrane"/>
    <property type="evidence" value="ECO:0007669"/>
    <property type="project" value="UniProtKB-SubCell"/>
</dbReference>
<dbReference type="AlphaFoldDB" id="A0A5C1QLD4"/>
<dbReference type="GO" id="GO:0043952">
    <property type="term" value="P:protein transport by the Sec complex"/>
    <property type="evidence" value="ECO:0007669"/>
    <property type="project" value="UniProtKB-UniRule"/>
</dbReference>
<feature type="transmembrane region" description="Helical" evidence="9">
    <location>
        <begin position="188"/>
        <end position="209"/>
    </location>
</feature>
<dbReference type="InterPro" id="IPR022645">
    <property type="entry name" value="SecD/SecF_bac"/>
</dbReference>
<feature type="transmembrane region" description="Helical" evidence="9">
    <location>
        <begin position="12"/>
        <end position="31"/>
    </location>
</feature>
<evidence type="ECO:0000256" key="1">
    <source>
        <dbReference type="ARBA" id="ARBA00004651"/>
    </source>
</evidence>
<dbReference type="PANTHER" id="PTHR30081:SF8">
    <property type="entry name" value="PROTEIN TRANSLOCASE SUBUNIT SECF"/>
    <property type="match status" value="1"/>
</dbReference>
<dbReference type="PANTHER" id="PTHR30081">
    <property type="entry name" value="PROTEIN-EXPORT MEMBRANE PROTEIN SEC"/>
    <property type="match status" value="1"/>
</dbReference>
<dbReference type="InterPro" id="IPR022813">
    <property type="entry name" value="SecD/SecF_arch_bac"/>
</dbReference>
<keyword evidence="3 9" id="KW-1003">Cell membrane</keyword>
<feature type="transmembrane region" description="Helical" evidence="9">
    <location>
        <begin position="264"/>
        <end position="290"/>
    </location>
</feature>
<feature type="domain" description="Protein export membrane protein SecD/SecF C-terminal" evidence="10">
    <location>
        <begin position="116"/>
        <end position="291"/>
    </location>
</feature>
<comment type="function">
    <text evidence="9">Part of the Sec protein translocase complex. Interacts with the SecYEG preprotein conducting channel. SecDF uses the proton motive force (PMF) to complete protein translocation after the ATP-dependent function of SecA.</text>
</comment>
<keyword evidence="7 9" id="KW-0811">Translocation</keyword>
<dbReference type="InterPro" id="IPR005665">
    <property type="entry name" value="SecF_bac"/>
</dbReference>
<dbReference type="Pfam" id="PF02355">
    <property type="entry name" value="SecD_SecF_C"/>
    <property type="match status" value="1"/>
</dbReference>
<dbReference type="Gene3D" id="1.20.1640.10">
    <property type="entry name" value="Multidrug efflux transporter AcrB transmembrane domain"/>
    <property type="match status" value="1"/>
</dbReference>
<dbReference type="OrthoDB" id="9805019at2"/>
<evidence type="ECO:0000313" key="11">
    <source>
        <dbReference type="EMBL" id="QEN07424.1"/>
    </source>
</evidence>
<dbReference type="NCBIfam" id="TIGR00966">
    <property type="entry name" value="transloc_SecF"/>
    <property type="match status" value="1"/>
</dbReference>
<evidence type="ECO:0000256" key="6">
    <source>
        <dbReference type="ARBA" id="ARBA00022989"/>
    </source>
</evidence>
<evidence type="ECO:0000256" key="5">
    <source>
        <dbReference type="ARBA" id="ARBA00022927"/>
    </source>
</evidence>
<keyword evidence="5 9" id="KW-0653">Protein transport</keyword>
<organism evidence="11 12">
    <name type="scientific">Oceanispirochaeta crateris</name>
    <dbReference type="NCBI Taxonomy" id="2518645"/>
    <lineage>
        <taxon>Bacteria</taxon>
        <taxon>Pseudomonadati</taxon>
        <taxon>Spirochaetota</taxon>
        <taxon>Spirochaetia</taxon>
        <taxon>Spirochaetales</taxon>
        <taxon>Spirochaetaceae</taxon>
        <taxon>Oceanispirochaeta</taxon>
    </lineage>
</organism>
<evidence type="ECO:0000256" key="8">
    <source>
        <dbReference type="ARBA" id="ARBA00023136"/>
    </source>
</evidence>
<dbReference type="InterPro" id="IPR055344">
    <property type="entry name" value="SecD_SecF_C_bact"/>
</dbReference>
<feature type="transmembrane region" description="Helical" evidence="9">
    <location>
        <begin position="161"/>
        <end position="182"/>
    </location>
</feature>
<evidence type="ECO:0000256" key="7">
    <source>
        <dbReference type="ARBA" id="ARBA00023010"/>
    </source>
</evidence>
<protein>
    <recommendedName>
        <fullName evidence="9">Protein-export membrane protein SecF</fullName>
    </recommendedName>
</protein>
<accession>A0A5C1QLD4</accession>
<dbReference type="InterPro" id="IPR048634">
    <property type="entry name" value="SecD_SecF_C"/>
</dbReference>
<keyword evidence="6 9" id="KW-1133">Transmembrane helix</keyword>
<evidence type="ECO:0000256" key="4">
    <source>
        <dbReference type="ARBA" id="ARBA00022692"/>
    </source>
</evidence>
<name>A0A5C1QLD4_9SPIO</name>
<gene>
    <name evidence="9 11" type="primary">secF</name>
    <name evidence="11" type="ORF">EXM22_05250</name>
</gene>
<evidence type="ECO:0000256" key="9">
    <source>
        <dbReference type="HAMAP-Rule" id="MF_01464"/>
    </source>
</evidence>
<dbReference type="PRINTS" id="PR01755">
    <property type="entry name" value="SECFTRNLCASE"/>
</dbReference>
<keyword evidence="12" id="KW-1185">Reference proteome</keyword>
<dbReference type="Proteomes" id="UP000324209">
    <property type="component" value="Chromosome"/>
</dbReference>
<comment type="subunit">
    <text evidence="9">Forms a complex with SecD. Part of the essential Sec protein translocation apparatus which comprises SecA, SecYEG and auxiliary proteins SecDF. Other proteins may also be involved.</text>
</comment>
<dbReference type="GO" id="GO:0006605">
    <property type="term" value="P:protein targeting"/>
    <property type="evidence" value="ECO:0007669"/>
    <property type="project" value="UniProtKB-UniRule"/>
</dbReference>
<sequence length="352" mass="38731">MEKVINFTKNRFIFLSISVFLIIAFWAGTFAQGGFNFGIDFRAGLNQQINIEGAESINDVKDALSEIHSLQVQTVGSGESMDYMIKTGVDESNDNFQVEMEQLIMDSLESAFGAGAVTVKSTEFVDARFAGNLASQTILLTIVAMALILIYIWFRFKLNYAVSAIIAIIHDVLFLTGFIGVMQLEFSTATIAAVLTIIGYSLNDTIVIFDRIRENTRMVKEKSFKDVINISISQSLSRTLITSITTFIAVLFIYVIGIGTIKTFALSLIVGIIVGTYSSLYIASTILLGWHDKAAKNVKNKVSATKAVAEKKADPVKVIEKTAAEAVKQSADEIAEATEKKRQSKLKKKKKK</sequence>
<dbReference type="KEGG" id="ock:EXM22_05250"/>
<evidence type="ECO:0000256" key="2">
    <source>
        <dbReference type="ARBA" id="ARBA00022448"/>
    </source>
</evidence>
<evidence type="ECO:0000259" key="10">
    <source>
        <dbReference type="Pfam" id="PF02355"/>
    </source>
</evidence>
<dbReference type="RefSeq" id="WP_149485504.1">
    <property type="nucleotide sequence ID" value="NZ_CP036150.1"/>
</dbReference>
<dbReference type="GO" id="GO:0065002">
    <property type="term" value="P:intracellular protein transmembrane transport"/>
    <property type="evidence" value="ECO:0007669"/>
    <property type="project" value="UniProtKB-UniRule"/>
</dbReference>
<dbReference type="HAMAP" id="MF_01464_B">
    <property type="entry name" value="SecF_B"/>
    <property type="match status" value="1"/>
</dbReference>
<comment type="subcellular location">
    <subcellularLocation>
        <location evidence="1 9">Cell membrane</location>
        <topology evidence="1 9">Multi-pass membrane protein</topology>
    </subcellularLocation>
</comment>
<keyword evidence="2 9" id="KW-0813">Transport</keyword>
<dbReference type="NCBIfam" id="TIGR00916">
    <property type="entry name" value="2A0604s01"/>
    <property type="match status" value="1"/>
</dbReference>
<proteinExistence type="inferred from homology"/>
<dbReference type="SUPFAM" id="SSF82866">
    <property type="entry name" value="Multidrug efflux transporter AcrB transmembrane domain"/>
    <property type="match status" value="1"/>
</dbReference>
<dbReference type="EMBL" id="CP036150">
    <property type="protein sequence ID" value="QEN07424.1"/>
    <property type="molecule type" value="Genomic_DNA"/>
</dbReference>
<reference evidence="11 12" key="1">
    <citation type="submission" date="2019-02" db="EMBL/GenBank/DDBJ databases">
        <title>Complete Genome Sequence and Methylome Analysis of free living Spirochaetas.</title>
        <authorList>
            <person name="Fomenkov A."/>
            <person name="Dubinina G."/>
            <person name="Leshcheva N."/>
            <person name="Mikheeva N."/>
            <person name="Grabovich M."/>
            <person name="Vincze T."/>
            <person name="Roberts R.J."/>
        </authorList>
    </citation>
    <scope>NUCLEOTIDE SEQUENCE [LARGE SCALE GENOMIC DNA]</scope>
    <source>
        <strain evidence="11 12">K2</strain>
    </source>
</reference>
<comment type="similarity">
    <text evidence="9">Belongs to the SecD/SecF family. SecF subfamily.</text>
</comment>